<gene>
    <name evidence="3" type="ORF">SCHCODRAFT_236318</name>
</gene>
<feature type="compositionally biased region" description="Low complexity" evidence="1">
    <location>
        <begin position="439"/>
        <end position="448"/>
    </location>
</feature>
<evidence type="ECO:0000313" key="4">
    <source>
        <dbReference type="Proteomes" id="UP000007431"/>
    </source>
</evidence>
<evidence type="ECO:0000313" key="3">
    <source>
        <dbReference type="EMBL" id="EFI94645.1"/>
    </source>
</evidence>
<feature type="compositionally biased region" description="Low complexity" evidence="1">
    <location>
        <begin position="205"/>
        <end position="221"/>
    </location>
</feature>
<dbReference type="HOGENOM" id="CLU_528021_0_0_1"/>
<sequence length="516" mass="54877">MAYGIDTFMGASRASVPYQDFSPREALHRIRQSGDENEPDENEPDEDEPDEDEPDEDEGGHGHTTATKTVSVESTTSPSGSLTSDQANETGRIDSERRSSDDNDKSRSIALGIVIPVLVICLIALAFWYRKRRQNEKLMRDARERRMRDPLLPMANKPTTAGMQTLASRPSATATTSTMLSPHTNSTSSRCPMAMSPPAPVTQRSASSPAAQATHTAQTAPHPGPSSSADPLPNPHSDNGHESAAQHLDNIPPATNSSDALPPSTDREHPTIDIPTCLQPGGAQSAETSPNLSEEHPPAVQALELQATRREEDHPPPFQGPSESDCPSAFSVDEKGRTRLSWRRLSSRLSGEAGGRRSSSEGQGRVTPSTSPVSPPADVVSSPTSISSRRRSAPPQVDKALPSAPQSASSTAETTRDLVTDKTPARSSSIPTTRSPVEQGSSSRGRSQPSFGVIGQRSPFFEFVAATGQDPARAKKGKRDSTSGAAVVRRETRQTGPPAYAEAMADGSTVHGHGTL</sequence>
<reference evidence="3 4" key="1">
    <citation type="journal article" date="2010" name="Nat. Biotechnol.">
        <title>Genome sequence of the model mushroom Schizophyllum commune.</title>
        <authorList>
            <person name="Ohm R.A."/>
            <person name="de Jong J.F."/>
            <person name="Lugones L.G."/>
            <person name="Aerts A."/>
            <person name="Kothe E."/>
            <person name="Stajich J.E."/>
            <person name="de Vries R.P."/>
            <person name="Record E."/>
            <person name="Levasseur A."/>
            <person name="Baker S.E."/>
            <person name="Bartholomew K.A."/>
            <person name="Coutinho P.M."/>
            <person name="Erdmann S."/>
            <person name="Fowler T.J."/>
            <person name="Gathman A.C."/>
            <person name="Lombard V."/>
            <person name="Henrissat B."/>
            <person name="Knabe N."/>
            <person name="Kuees U."/>
            <person name="Lilly W.W."/>
            <person name="Lindquist E."/>
            <person name="Lucas S."/>
            <person name="Magnuson J.K."/>
            <person name="Piumi F."/>
            <person name="Raudaskoski M."/>
            <person name="Salamov A."/>
            <person name="Schmutz J."/>
            <person name="Schwarze F.W.M.R."/>
            <person name="vanKuyk P.A."/>
            <person name="Horton J.S."/>
            <person name="Grigoriev I.V."/>
            <person name="Woesten H.A.B."/>
        </authorList>
    </citation>
    <scope>NUCLEOTIDE SEQUENCE [LARGE SCALE GENOMIC DNA]</scope>
    <source>
        <strain evidence="4">H4-8 / FGSC 9210</strain>
    </source>
</reference>
<feature type="compositionally biased region" description="Basic and acidic residues" evidence="1">
    <location>
        <begin position="414"/>
        <end position="424"/>
    </location>
</feature>
<feature type="region of interest" description="Disordered" evidence="1">
    <location>
        <begin position="1"/>
        <end position="104"/>
    </location>
</feature>
<name>D8QAW1_SCHCM</name>
<keyword evidence="2" id="KW-0812">Transmembrane</keyword>
<feature type="compositionally biased region" description="Polar residues" evidence="1">
    <location>
        <begin position="404"/>
        <end position="413"/>
    </location>
</feature>
<feature type="compositionally biased region" description="Low complexity" evidence="1">
    <location>
        <begin position="360"/>
        <end position="387"/>
    </location>
</feature>
<proteinExistence type="predicted"/>
<organism evidence="4">
    <name type="scientific">Schizophyllum commune (strain H4-8 / FGSC 9210)</name>
    <name type="common">Split gill fungus</name>
    <dbReference type="NCBI Taxonomy" id="578458"/>
    <lineage>
        <taxon>Eukaryota</taxon>
        <taxon>Fungi</taxon>
        <taxon>Dikarya</taxon>
        <taxon>Basidiomycota</taxon>
        <taxon>Agaricomycotina</taxon>
        <taxon>Agaricomycetes</taxon>
        <taxon>Agaricomycetidae</taxon>
        <taxon>Agaricales</taxon>
        <taxon>Schizophyllaceae</taxon>
        <taxon>Schizophyllum</taxon>
    </lineage>
</organism>
<accession>D8QAW1</accession>
<feature type="compositionally biased region" description="Low complexity" evidence="1">
    <location>
        <begin position="165"/>
        <end position="178"/>
    </location>
</feature>
<feature type="region of interest" description="Disordered" evidence="1">
    <location>
        <begin position="467"/>
        <end position="516"/>
    </location>
</feature>
<protein>
    <submittedName>
        <fullName evidence="3">Expressed protein</fullName>
    </submittedName>
</protein>
<feature type="compositionally biased region" description="Polar residues" evidence="1">
    <location>
        <begin position="64"/>
        <end position="89"/>
    </location>
</feature>
<keyword evidence="4" id="KW-1185">Reference proteome</keyword>
<dbReference type="EMBL" id="GL377309">
    <property type="protein sequence ID" value="EFI94645.1"/>
    <property type="molecule type" value="Genomic_DNA"/>
</dbReference>
<feature type="compositionally biased region" description="Polar residues" evidence="1">
    <location>
        <begin position="179"/>
        <end position="190"/>
    </location>
</feature>
<dbReference type="VEuPathDB" id="FungiDB:SCHCODRAFT_02633142"/>
<dbReference type="InParanoid" id="D8QAW1"/>
<dbReference type="Proteomes" id="UP000007431">
    <property type="component" value="Unassembled WGS sequence"/>
</dbReference>
<evidence type="ECO:0000256" key="2">
    <source>
        <dbReference type="SAM" id="Phobius"/>
    </source>
</evidence>
<feature type="region of interest" description="Disordered" evidence="1">
    <location>
        <begin position="164"/>
        <end position="454"/>
    </location>
</feature>
<feature type="compositionally biased region" description="Polar residues" evidence="1">
    <location>
        <begin position="425"/>
        <end position="438"/>
    </location>
</feature>
<feature type="transmembrane region" description="Helical" evidence="2">
    <location>
        <begin position="109"/>
        <end position="129"/>
    </location>
</feature>
<keyword evidence="2" id="KW-1133">Transmembrane helix</keyword>
<evidence type="ECO:0000256" key="1">
    <source>
        <dbReference type="SAM" id="MobiDB-lite"/>
    </source>
</evidence>
<keyword evidence="2" id="KW-0472">Membrane</keyword>
<feature type="compositionally biased region" description="Acidic residues" evidence="1">
    <location>
        <begin position="35"/>
        <end position="58"/>
    </location>
</feature>
<dbReference type="AlphaFoldDB" id="D8QAW1"/>
<feature type="compositionally biased region" description="Basic and acidic residues" evidence="1">
    <location>
        <begin position="91"/>
        <end position="104"/>
    </location>
</feature>
<feature type="compositionally biased region" description="Basic and acidic residues" evidence="1">
    <location>
        <begin position="22"/>
        <end position="34"/>
    </location>
</feature>